<dbReference type="InterPro" id="IPR036390">
    <property type="entry name" value="WH_DNA-bd_sf"/>
</dbReference>
<evidence type="ECO:0000256" key="1">
    <source>
        <dbReference type="ARBA" id="ARBA00023186"/>
    </source>
</evidence>
<keyword evidence="3" id="KW-1185">Reference proteome</keyword>
<sequence>MYRDNSLVPKEAIRLAALGLLAEGERVYSDLSAEVREFAARIVGPSLDLLGTSIELLKFEGLIEAVPGQGSGDNALLRLSDEGREALSGYLTSPLRPGVSDLNKLVLALKLRFIDQLDAEGRGEQLHALEVMYQGERARLADLAAHEEWGGGLLDDWLGHEIDQIDRRIEWVRGLRG</sequence>
<dbReference type="Pfam" id="PF14557">
    <property type="entry name" value="AphA_like"/>
    <property type="match status" value="1"/>
</dbReference>
<gene>
    <name evidence="2" type="ORF">SAMN05660686_02692</name>
</gene>
<dbReference type="Gene3D" id="1.10.10.10">
    <property type="entry name" value="Winged helix-like DNA-binding domain superfamily/Winged helix DNA-binding domain"/>
    <property type="match status" value="1"/>
</dbReference>
<comment type="caution">
    <text evidence="2">The sequence shown here is derived from an EMBL/GenBank/DDBJ whole genome shotgun (WGS) entry which is preliminary data.</text>
</comment>
<dbReference type="SUPFAM" id="SSF46785">
    <property type="entry name" value="Winged helix' DNA-binding domain"/>
    <property type="match status" value="1"/>
</dbReference>
<dbReference type="Gene3D" id="1.20.1280.20">
    <property type="entry name" value="HscB, C-terminal domain"/>
    <property type="match status" value="1"/>
</dbReference>
<dbReference type="RefSeq" id="WP_093150983.1">
    <property type="nucleotide sequence ID" value="NZ_FNBW01000007.1"/>
</dbReference>
<dbReference type="AlphaFoldDB" id="A0A8G2F3J0"/>
<evidence type="ECO:0000313" key="3">
    <source>
        <dbReference type="Proteomes" id="UP000198615"/>
    </source>
</evidence>
<protein>
    <submittedName>
        <fullName evidence="2">AphA-like transcriptional regulator</fullName>
    </submittedName>
</protein>
<evidence type="ECO:0000313" key="2">
    <source>
        <dbReference type="EMBL" id="SDF88742.1"/>
    </source>
</evidence>
<accession>A0A8G2F3J0</accession>
<name>A0A8G2F3J0_9PROT</name>
<dbReference type="InterPro" id="IPR029434">
    <property type="entry name" value="Put_trans_reg"/>
</dbReference>
<dbReference type="Proteomes" id="UP000198615">
    <property type="component" value="Unassembled WGS sequence"/>
</dbReference>
<dbReference type="InterPro" id="IPR036388">
    <property type="entry name" value="WH-like_DNA-bd_sf"/>
</dbReference>
<organism evidence="2 3">
    <name type="scientific">Thalassobaculum litoreum DSM 18839</name>
    <dbReference type="NCBI Taxonomy" id="1123362"/>
    <lineage>
        <taxon>Bacteria</taxon>
        <taxon>Pseudomonadati</taxon>
        <taxon>Pseudomonadota</taxon>
        <taxon>Alphaproteobacteria</taxon>
        <taxon>Rhodospirillales</taxon>
        <taxon>Thalassobaculaceae</taxon>
        <taxon>Thalassobaculum</taxon>
    </lineage>
</organism>
<keyword evidence="1" id="KW-0143">Chaperone</keyword>
<proteinExistence type="predicted"/>
<dbReference type="EMBL" id="FNBW01000007">
    <property type="protein sequence ID" value="SDF88742.1"/>
    <property type="molecule type" value="Genomic_DNA"/>
</dbReference>
<dbReference type="GO" id="GO:0051259">
    <property type="term" value="P:protein complex oligomerization"/>
    <property type="evidence" value="ECO:0007669"/>
    <property type="project" value="InterPro"/>
</dbReference>
<reference evidence="2 3" key="1">
    <citation type="submission" date="2016-10" db="EMBL/GenBank/DDBJ databases">
        <authorList>
            <person name="Varghese N."/>
            <person name="Submissions S."/>
        </authorList>
    </citation>
    <scope>NUCLEOTIDE SEQUENCE [LARGE SCALE GENOMIC DNA]</scope>
    <source>
        <strain evidence="2 3">DSM 18839</strain>
    </source>
</reference>
<dbReference type="OrthoDB" id="7348141at2"/>
<dbReference type="InterPro" id="IPR036386">
    <property type="entry name" value="HscB_C_sf"/>
</dbReference>